<name>A0A1M5KM10_9FLAO</name>
<gene>
    <name evidence="1" type="ORF">SAMN02787073_4410</name>
</gene>
<proteinExistence type="predicted"/>
<evidence type="ECO:0008006" key="3">
    <source>
        <dbReference type="Google" id="ProtNLM"/>
    </source>
</evidence>
<sequence length="143" mass="15825">MKKLILISFVCIGTAAFSQNKKIGDQYASRQPQDLSVPPPPTITFPAQFPGGNKSFVKKVEENLNKEALKSLSQKLDTQIILKIDSAGNVLNISTYGKNDIFNDEVKTAAAKATDKIQWTAGKNNRGEKVIDIVKIPFRYKNL</sequence>
<accession>A0A1M5KM10</accession>
<protein>
    <recommendedName>
        <fullName evidence="3">TonB protein C-terminal</fullName>
    </recommendedName>
</protein>
<dbReference type="Proteomes" id="UP000184108">
    <property type="component" value="Unassembled WGS sequence"/>
</dbReference>
<evidence type="ECO:0000313" key="2">
    <source>
        <dbReference type="Proteomes" id="UP000184108"/>
    </source>
</evidence>
<reference evidence="2" key="1">
    <citation type="submission" date="2016-11" db="EMBL/GenBank/DDBJ databases">
        <authorList>
            <person name="Varghese N."/>
            <person name="Submissions S."/>
        </authorList>
    </citation>
    <scope>NUCLEOTIDE SEQUENCE [LARGE SCALE GENOMIC DNA]</scope>
    <source>
        <strain evidence="2">YR203</strain>
    </source>
</reference>
<dbReference type="RefSeq" id="WP_073175335.1">
    <property type="nucleotide sequence ID" value="NZ_FQVE01000006.1"/>
</dbReference>
<dbReference type="EMBL" id="FQVE01000006">
    <property type="protein sequence ID" value="SHG53740.1"/>
    <property type="molecule type" value="Genomic_DNA"/>
</dbReference>
<dbReference type="AlphaFoldDB" id="A0A1M5KM10"/>
<organism evidence="1 2">
    <name type="scientific">Chryseobacterium vrystaatense</name>
    <dbReference type="NCBI Taxonomy" id="307480"/>
    <lineage>
        <taxon>Bacteria</taxon>
        <taxon>Pseudomonadati</taxon>
        <taxon>Bacteroidota</taxon>
        <taxon>Flavobacteriia</taxon>
        <taxon>Flavobacteriales</taxon>
        <taxon>Weeksellaceae</taxon>
        <taxon>Chryseobacterium group</taxon>
        <taxon>Chryseobacterium</taxon>
    </lineage>
</organism>
<evidence type="ECO:0000313" key="1">
    <source>
        <dbReference type="EMBL" id="SHG53740.1"/>
    </source>
</evidence>